<dbReference type="GO" id="GO:0008168">
    <property type="term" value="F:methyltransferase activity"/>
    <property type="evidence" value="ECO:0007669"/>
    <property type="project" value="UniProtKB-KW"/>
</dbReference>
<comment type="caution">
    <text evidence="1">The sequence shown here is derived from an EMBL/GenBank/DDBJ whole genome shotgun (WGS) entry which is preliminary data.</text>
</comment>
<protein>
    <submittedName>
        <fullName evidence="1">SAM-dependent methyltransferase</fullName>
    </submittedName>
</protein>
<dbReference type="InterPro" id="IPR029063">
    <property type="entry name" value="SAM-dependent_MTases_sf"/>
</dbReference>
<proteinExistence type="predicted"/>
<reference evidence="2" key="1">
    <citation type="journal article" date="2019" name="Int. J. Syst. Evol. Microbiol.">
        <title>The Global Catalogue of Microorganisms (GCM) 10K type strain sequencing project: providing services to taxonomists for standard genome sequencing and annotation.</title>
        <authorList>
            <consortium name="The Broad Institute Genomics Platform"/>
            <consortium name="The Broad Institute Genome Sequencing Center for Infectious Disease"/>
            <person name="Wu L."/>
            <person name="Ma J."/>
        </authorList>
    </citation>
    <scope>NUCLEOTIDE SEQUENCE [LARGE SCALE GENOMIC DNA]</scope>
    <source>
        <strain evidence="2">CCM 8911</strain>
    </source>
</reference>
<sequence>MDYWNNITALAAQMPTRPVTAQLTALTAWRQAVAASRLPNLPLPRLGLTGEAMAEAEYAFGVPAKAVRDLDHLLRNYRQYIAYHYGMWAFVQTALFTSWTELFGRQRYLEVAAGNGYVSAGLQAAGNPVITTDSLTWRPQNETGRHPLVPVRQAGASAALWQYGEAVDAVVMAWSPDHEWSDAAFLQLLRRRFSNLPLFVIGERAGATDSRLFWQLAQFVPDRRLLTLNRQFPRFDAINDRIYLIK</sequence>
<keyword evidence="1" id="KW-0489">Methyltransferase</keyword>
<organism evidence="1 2">
    <name type="scientific">Lacticaseibacillus jixianensis</name>
    <dbReference type="NCBI Taxonomy" id="2486012"/>
    <lineage>
        <taxon>Bacteria</taxon>
        <taxon>Bacillati</taxon>
        <taxon>Bacillota</taxon>
        <taxon>Bacilli</taxon>
        <taxon>Lactobacillales</taxon>
        <taxon>Lactobacillaceae</taxon>
        <taxon>Lacticaseibacillus</taxon>
    </lineage>
</organism>
<dbReference type="EMBL" id="JBHTMO010000038">
    <property type="protein sequence ID" value="MFD1393975.1"/>
    <property type="molecule type" value="Genomic_DNA"/>
</dbReference>
<keyword evidence="2" id="KW-1185">Reference proteome</keyword>
<dbReference type="GO" id="GO:0032259">
    <property type="term" value="P:methylation"/>
    <property type="evidence" value="ECO:0007669"/>
    <property type="project" value="UniProtKB-KW"/>
</dbReference>
<dbReference type="SUPFAM" id="SSF53335">
    <property type="entry name" value="S-adenosyl-L-methionine-dependent methyltransferases"/>
    <property type="match status" value="1"/>
</dbReference>
<evidence type="ECO:0000313" key="1">
    <source>
        <dbReference type="EMBL" id="MFD1393975.1"/>
    </source>
</evidence>
<keyword evidence="1" id="KW-0808">Transferase</keyword>
<accession>A0ABW4BCP8</accession>
<dbReference type="RefSeq" id="WP_164510660.1">
    <property type="nucleotide sequence ID" value="NZ_JBHTMO010000038.1"/>
</dbReference>
<evidence type="ECO:0000313" key="2">
    <source>
        <dbReference type="Proteomes" id="UP001597249"/>
    </source>
</evidence>
<name>A0ABW4BCP8_9LACO</name>
<gene>
    <name evidence="1" type="ORF">ACFQ3L_10400</name>
</gene>
<dbReference type="Proteomes" id="UP001597249">
    <property type="component" value="Unassembled WGS sequence"/>
</dbReference>